<dbReference type="Gene3D" id="1.10.3720.10">
    <property type="entry name" value="MetI-like"/>
    <property type="match status" value="1"/>
</dbReference>
<keyword evidence="6 7" id="KW-0472">Membrane</keyword>
<keyword evidence="3" id="KW-1003">Cell membrane</keyword>
<dbReference type="Proteomes" id="UP000216429">
    <property type="component" value="Unassembled WGS sequence"/>
</dbReference>
<comment type="similarity">
    <text evidence="7">Belongs to the binding-protein-dependent transport system permease family.</text>
</comment>
<evidence type="ECO:0000313" key="10">
    <source>
        <dbReference type="Proteomes" id="UP000216429"/>
    </source>
</evidence>
<feature type="transmembrane region" description="Helical" evidence="7">
    <location>
        <begin position="209"/>
        <end position="230"/>
    </location>
</feature>
<protein>
    <submittedName>
        <fullName evidence="9">ABC transporter permease</fullName>
    </submittedName>
</protein>
<dbReference type="GO" id="GO:0005886">
    <property type="term" value="C:plasma membrane"/>
    <property type="evidence" value="ECO:0007669"/>
    <property type="project" value="UniProtKB-SubCell"/>
</dbReference>
<keyword evidence="5 7" id="KW-1133">Transmembrane helix</keyword>
<dbReference type="InterPro" id="IPR035906">
    <property type="entry name" value="MetI-like_sf"/>
</dbReference>
<dbReference type="Pfam" id="PF19300">
    <property type="entry name" value="BPD_transp_1_N"/>
    <property type="match status" value="1"/>
</dbReference>
<keyword evidence="10" id="KW-1185">Reference proteome</keyword>
<evidence type="ECO:0000256" key="1">
    <source>
        <dbReference type="ARBA" id="ARBA00004651"/>
    </source>
</evidence>
<comment type="caution">
    <text evidence="9">The sequence shown here is derived from an EMBL/GenBank/DDBJ whole genome shotgun (WGS) entry which is preliminary data.</text>
</comment>
<sequence length="345" mass="37311">MRLTSDAAWAPGRVQRFWSRLSRPLRIAGKRTLDAVPTVLGIVVLNFLLLQLAPGDAATAIAAESGAATQEMMDDLRTQFGLNLSVATQLGHYLFDLAHLDLGVSPRFNMPVMQLIMERLPGTLALMSCALVIATALGLSAGVVMANHAGRLPDRVLSFLVLFFYSIPGFWIGLMLIVVFSVHLGWLPSGGAMPAWSSATGLSAVLEKARFMVLPVTSLSLLYIAIYSRITRAAMLEVRSQDFVRTARAKGLRPARISVRHVLRNALIPITTLAGLHIGGILGGAVIIETVFSWPGLGRLAVESIMARDFTVLMGILLLSSLLVILVNIVLDLLHAVLDPRIELH</sequence>
<dbReference type="InterPro" id="IPR045621">
    <property type="entry name" value="BPD_transp_1_N"/>
</dbReference>
<evidence type="ECO:0000313" key="9">
    <source>
        <dbReference type="EMBL" id="OZI71661.1"/>
    </source>
</evidence>
<feature type="domain" description="ABC transmembrane type-1" evidence="8">
    <location>
        <begin position="120"/>
        <end position="335"/>
    </location>
</feature>
<dbReference type="InterPro" id="IPR000515">
    <property type="entry name" value="MetI-like"/>
</dbReference>
<feature type="transmembrane region" description="Helical" evidence="7">
    <location>
        <begin position="266"/>
        <end position="292"/>
    </location>
</feature>
<feature type="transmembrane region" description="Helical" evidence="7">
    <location>
        <begin position="123"/>
        <end position="144"/>
    </location>
</feature>
<keyword evidence="4 7" id="KW-0812">Transmembrane</keyword>
<dbReference type="Pfam" id="PF00528">
    <property type="entry name" value="BPD_transp_1"/>
    <property type="match status" value="1"/>
</dbReference>
<evidence type="ECO:0000256" key="2">
    <source>
        <dbReference type="ARBA" id="ARBA00022448"/>
    </source>
</evidence>
<reference evidence="10" key="1">
    <citation type="submission" date="2017-05" db="EMBL/GenBank/DDBJ databases">
        <title>Complete and WGS of Bordetella genogroups.</title>
        <authorList>
            <person name="Spilker T."/>
            <person name="Lipuma J."/>
        </authorList>
    </citation>
    <scope>NUCLEOTIDE SEQUENCE [LARGE SCALE GENOMIC DNA]</scope>
    <source>
        <strain evidence="10">AU6712</strain>
    </source>
</reference>
<dbReference type="RefSeq" id="WP_094815570.1">
    <property type="nucleotide sequence ID" value="NZ_NEVU01000003.1"/>
</dbReference>
<dbReference type="CDD" id="cd06261">
    <property type="entry name" value="TM_PBP2"/>
    <property type="match status" value="1"/>
</dbReference>
<dbReference type="AlphaFoldDB" id="A0A261VD15"/>
<dbReference type="PANTHER" id="PTHR43163:SF9">
    <property type="entry name" value="ABC TRANSPORTER PERMEASE PROTEIN"/>
    <property type="match status" value="1"/>
</dbReference>
<evidence type="ECO:0000259" key="8">
    <source>
        <dbReference type="PROSITE" id="PS50928"/>
    </source>
</evidence>
<evidence type="ECO:0000256" key="4">
    <source>
        <dbReference type="ARBA" id="ARBA00022692"/>
    </source>
</evidence>
<evidence type="ECO:0000256" key="6">
    <source>
        <dbReference type="ARBA" id="ARBA00023136"/>
    </source>
</evidence>
<keyword evidence="2 7" id="KW-0813">Transport</keyword>
<dbReference type="OrthoDB" id="9803623at2"/>
<comment type="subcellular location">
    <subcellularLocation>
        <location evidence="1 7">Cell membrane</location>
        <topology evidence="1 7">Multi-pass membrane protein</topology>
    </subcellularLocation>
</comment>
<evidence type="ECO:0000256" key="3">
    <source>
        <dbReference type="ARBA" id="ARBA00022475"/>
    </source>
</evidence>
<feature type="transmembrane region" description="Helical" evidence="7">
    <location>
        <begin position="312"/>
        <end position="334"/>
    </location>
</feature>
<name>A0A261VD15_9BORD</name>
<evidence type="ECO:0000256" key="5">
    <source>
        <dbReference type="ARBA" id="ARBA00022989"/>
    </source>
</evidence>
<evidence type="ECO:0000256" key="7">
    <source>
        <dbReference type="RuleBase" id="RU363032"/>
    </source>
</evidence>
<organism evidence="9 10">
    <name type="scientific">Bordetella genomosp. 12</name>
    <dbReference type="NCBI Taxonomy" id="463035"/>
    <lineage>
        <taxon>Bacteria</taxon>
        <taxon>Pseudomonadati</taxon>
        <taxon>Pseudomonadota</taxon>
        <taxon>Betaproteobacteria</taxon>
        <taxon>Burkholderiales</taxon>
        <taxon>Alcaligenaceae</taxon>
        <taxon>Bordetella</taxon>
    </lineage>
</organism>
<dbReference type="GO" id="GO:0055085">
    <property type="term" value="P:transmembrane transport"/>
    <property type="evidence" value="ECO:0007669"/>
    <property type="project" value="InterPro"/>
</dbReference>
<dbReference type="SUPFAM" id="SSF161098">
    <property type="entry name" value="MetI-like"/>
    <property type="match status" value="1"/>
</dbReference>
<dbReference type="PANTHER" id="PTHR43163">
    <property type="entry name" value="DIPEPTIDE TRANSPORT SYSTEM PERMEASE PROTEIN DPPB-RELATED"/>
    <property type="match status" value="1"/>
</dbReference>
<feature type="transmembrane region" description="Helical" evidence="7">
    <location>
        <begin position="156"/>
        <end position="189"/>
    </location>
</feature>
<gene>
    <name evidence="9" type="ORF">CAL22_17835</name>
</gene>
<dbReference type="EMBL" id="NEVU01000003">
    <property type="protein sequence ID" value="OZI71661.1"/>
    <property type="molecule type" value="Genomic_DNA"/>
</dbReference>
<accession>A0A261VD15</accession>
<proteinExistence type="inferred from homology"/>
<dbReference type="PROSITE" id="PS50928">
    <property type="entry name" value="ABC_TM1"/>
    <property type="match status" value="1"/>
</dbReference>